<reference evidence="5 6" key="1">
    <citation type="submission" date="2016-10" db="EMBL/GenBank/DDBJ databases">
        <authorList>
            <person name="de Groot N.N."/>
        </authorList>
    </citation>
    <scope>NUCLEOTIDE SEQUENCE [LARGE SCALE GENOMIC DNA]</scope>
    <source>
        <strain evidence="5 6">DSM 16957</strain>
    </source>
</reference>
<dbReference type="PROSITE" id="PS51257">
    <property type="entry name" value="PROKAR_LIPOPROTEIN"/>
    <property type="match status" value="1"/>
</dbReference>
<feature type="binding site" evidence="2">
    <location>
        <position position="189"/>
    </location>
    <ligand>
        <name>substrate</name>
    </ligand>
</feature>
<dbReference type="CDD" id="cd13604">
    <property type="entry name" value="PBP2_TRAP_ketoacid_lactate_like"/>
    <property type="match status" value="1"/>
</dbReference>
<keyword evidence="1 4" id="KW-0732">Signal</keyword>
<dbReference type="PANTHER" id="PTHR33376:SF5">
    <property type="entry name" value="EXTRACYTOPLASMIC SOLUTE RECEPTOR PROTEIN"/>
    <property type="match status" value="1"/>
</dbReference>
<dbReference type="STRING" id="265719.SAMN04488509_1168"/>
<evidence type="ECO:0000313" key="6">
    <source>
        <dbReference type="Proteomes" id="UP000199603"/>
    </source>
</evidence>
<dbReference type="GO" id="GO:0046872">
    <property type="term" value="F:metal ion binding"/>
    <property type="evidence" value="ECO:0007669"/>
    <property type="project" value="UniProtKB-KW"/>
</dbReference>
<accession>A0A1G6ZUX5</accession>
<evidence type="ECO:0000256" key="2">
    <source>
        <dbReference type="PIRSR" id="PIRSR039026-1"/>
    </source>
</evidence>
<feature type="binding site" evidence="3">
    <location>
        <position position="227"/>
    </location>
    <ligand>
        <name>Na(+)</name>
        <dbReference type="ChEBI" id="CHEBI:29101"/>
    </ligand>
</feature>
<dbReference type="GO" id="GO:0055085">
    <property type="term" value="P:transmembrane transport"/>
    <property type="evidence" value="ECO:0007669"/>
    <property type="project" value="InterPro"/>
</dbReference>
<keyword evidence="6" id="KW-1185">Reference proteome</keyword>
<feature type="chain" id="PRO_5011432128" evidence="4">
    <location>
        <begin position="23"/>
        <end position="373"/>
    </location>
</feature>
<organism evidence="5 6">
    <name type="scientific">Aquimonas voraii</name>
    <dbReference type="NCBI Taxonomy" id="265719"/>
    <lineage>
        <taxon>Bacteria</taxon>
        <taxon>Pseudomonadati</taxon>
        <taxon>Pseudomonadota</taxon>
        <taxon>Gammaproteobacteria</taxon>
        <taxon>Lysobacterales</taxon>
        <taxon>Lysobacteraceae</taxon>
        <taxon>Aquimonas</taxon>
    </lineage>
</organism>
<evidence type="ECO:0000313" key="5">
    <source>
        <dbReference type="EMBL" id="SDE06468.1"/>
    </source>
</evidence>
<dbReference type="SUPFAM" id="SSF53850">
    <property type="entry name" value="Periplasmic binding protein-like II"/>
    <property type="match status" value="1"/>
</dbReference>
<protein>
    <submittedName>
        <fullName evidence="5">TRAP-type mannitol/chloroaromatic compound transport system, substrate-binding protein</fullName>
    </submittedName>
</protein>
<dbReference type="Pfam" id="PF03480">
    <property type="entry name" value="DctP"/>
    <property type="match status" value="1"/>
</dbReference>
<dbReference type="InterPro" id="IPR026289">
    <property type="entry name" value="SBP_TakP-like"/>
</dbReference>
<name>A0A1G6ZUX5_9GAMM</name>
<proteinExistence type="predicted"/>
<dbReference type="NCBIfam" id="NF037995">
    <property type="entry name" value="TRAP_S1"/>
    <property type="match status" value="1"/>
</dbReference>
<dbReference type="InterPro" id="IPR038404">
    <property type="entry name" value="TRAP_DctP_sf"/>
</dbReference>
<dbReference type="Gene3D" id="3.40.190.10">
    <property type="entry name" value="Periplasmic binding protein-like II"/>
    <property type="match status" value="1"/>
</dbReference>
<dbReference type="RefSeq" id="WP_091245474.1">
    <property type="nucleotide sequence ID" value="NZ_FNAG01000016.1"/>
</dbReference>
<dbReference type="EMBL" id="FNAG01000016">
    <property type="protein sequence ID" value="SDE06468.1"/>
    <property type="molecule type" value="Genomic_DNA"/>
</dbReference>
<dbReference type="PANTHER" id="PTHR33376">
    <property type="match status" value="1"/>
</dbReference>
<dbReference type="OrthoDB" id="9771186at2"/>
<dbReference type="PROSITE" id="PS51318">
    <property type="entry name" value="TAT"/>
    <property type="match status" value="1"/>
</dbReference>
<evidence type="ECO:0000256" key="4">
    <source>
        <dbReference type="SAM" id="SignalP"/>
    </source>
</evidence>
<dbReference type="Gene3D" id="3.40.190.170">
    <property type="entry name" value="Bacterial extracellular solute-binding protein, family 7"/>
    <property type="match status" value="1"/>
</dbReference>
<keyword evidence="3" id="KW-0479">Metal-binding</keyword>
<dbReference type="GO" id="GO:0031317">
    <property type="term" value="C:tripartite ATP-independent periplasmic transporter complex"/>
    <property type="evidence" value="ECO:0007669"/>
    <property type="project" value="InterPro"/>
</dbReference>
<feature type="signal peptide" evidence="4">
    <location>
        <begin position="1"/>
        <end position="22"/>
    </location>
</feature>
<dbReference type="AlphaFoldDB" id="A0A1G6ZUX5"/>
<dbReference type="InterPro" id="IPR018389">
    <property type="entry name" value="DctP_fam"/>
</dbReference>
<feature type="binding site" evidence="3">
    <location>
        <position position="226"/>
    </location>
    <ligand>
        <name>substrate</name>
    </ligand>
</feature>
<feature type="binding site" evidence="2">
    <location>
        <position position="168"/>
    </location>
    <ligand>
        <name>substrate</name>
    </ligand>
</feature>
<dbReference type="InterPro" id="IPR006311">
    <property type="entry name" value="TAT_signal"/>
</dbReference>
<feature type="binding site" evidence="3">
    <location>
        <position position="252"/>
    </location>
    <ligand>
        <name>substrate</name>
    </ligand>
</feature>
<evidence type="ECO:0000256" key="3">
    <source>
        <dbReference type="PIRSR" id="PIRSR039026-2"/>
    </source>
</evidence>
<sequence>MKRRDLLKGAGLAAAGSGLALAGCSQGQPSSETAPAASANEPVRNWKMVTAWPAGFPGLGTAAADLAALITRASGGRIKVRVYGAGELVPAFEVFDAVSRGTAEMGHAAAYYWGGKSPAAAFFCTVPFGLTATEMNGWLYYGGGLELWRELYAQFGLVPFPAGNTGVQMAGWFKREINSVADLAGLKMRIPGLGGEVMSKLGATPVNLPGGELFSALQSGAIDATEWVGPYNDLAFGLHRVAKYCYYPGWQEPGPTLECMINKAAFDGLPDDLKAVVESCCRAVNDSMLAEYTARNQAALETLKGEHGVEFRPLPADVLDALRQASVEVLEQTAARDSFAAKVHASVKAFRANGRSWAAVSEQAYLQQRGDWG</sequence>
<evidence type="ECO:0000256" key="1">
    <source>
        <dbReference type="ARBA" id="ARBA00022729"/>
    </source>
</evidence>
<dbReference type="PIRSF" id="PIRSF039026">
    <property type="entry name" value="SiaP"/>
    <property type="match status" value="1"/>
</dbReference>
<gene>
    <name evidence="5" type="ORF">SAMN04488509_1168</name>
</gene>
<dbReference type="Proteomes" id="UP000199603">
    <property type="component" value="Unassembled WGS sequence"/>
</dbReference>